<dbReference type="InterPro" id="IPR051906">
    <property type="entry name" value="TolC-like"/>
</dbReference>
<comment type="similarity">
    <text evidence="2">Belongs to the outer membrane factor (OMF) (TC 1.B.17) family.</text>
</comment>
<evidence type="ECO:0000256" key="3">
    <source>
        <dbReference type="ARBA" id="ARBA00022448"/>
    </source>
</evidence>
<dbReference type="GO" id="GO:0009279">
    <property type="term" value="C:cell outer membrane"/>
    <property type="evidence" value="ECO:0007669"/>
    <property type="project" value="UniProtKB-SubCell"/>
</dbReference>
<comment type="subcellular location">
    <subcellularLocation>
        <location evidence="1">Cell outer membrane</location>
    </subcellularLocation>
</comment>
<proteinExistence type="inferred from homology"/>
<dbReference type="PANTHER" id="PTHR30026">
    <property type="entry name" value="OUTER MEMBRANE PROTEIN TOLC"/>
    <property type="match status" value="1"/>
</dbReference>
<keyword evidence="4" id="KW-1134">Transmembrane beta strand</keyword>
<sequence length="419" mass="46855">MVVFLTCLGHIHGYAMTLEEAVQRTLDSHPEILAARQQLASRREEIGQARAGYLPDLDLAAGIGREESRSPVTDDEKVRLTRQEASIQARQLVFDGFATRSEVERQEARTDSSLHAARAASENIALRTTEVYLNVLRRDELRKLALETLYQHQNIHDQMVLRNRSGVGSKADLDQITARLALAHSNAIAAQNNLLDARTNFFRVIGALPDVADLSKPSIEQALPGSLEAALQKATDNHPTLMSANADIDAAEAQYQASKSTFWPRLQLEAEKNFDQDIGGVEGDDEALIVALRLRYNLYNGGGDSARRRQTAHLREEAREIRNNTRRQVVESARLSWSAYQAVTEQMKYLELHVKAALDTKSAYTKQFNIGKRTLLDLLNTENELVEAKRALVEAGYDKLFAQYRIYNAMGELLDNIGS</sequence>
<keyword evidence="5" id="KW-0812">Transmembrane</keyword>
<evidence type="ECO:0000313" key="8">
    <source>
        <dbReference type="EMBL" id="TQV85271.1"/>
    </source>
</evidence>
<reference evidence="8 9" key="1">
    <citation type="submission" date="2019-06" db="EMBL/GenBank/DDBJ databases">
        <title>Whole genome sequence for Cellvibrionaceae sp. R142.</title>
        <authorList>
            <person name="Wang G."/>
        </authorList>
    </citation>
    <scope>NUCLEOTIDE SEQUENCE [LARGE SCALE GENOMIC DNA]</scope>
    <source>
        <strain evidence="8 9">R142</strain>
    </source>
</reference>
<dbReference type="Proteomes" id="UP000319732">
    <property type="component" value="Unassembled WGS sequence"/>
</dbReference>
<keyword evidence="9" id="KW-1185">Reference proteome</keyword>
<dbReference type="PANTHER" id="PTHR30026:SF22">
    <property type="entry name" value="OUTER MEMBRANE EFFLUX PROTEIN"/>
    <property type="match status" value="1"/>
</dbReference>
<dbReference type="OrthoDB" id="9814637at2"/>
<evidence type="ECO:0000256" key="6">
    <source>
        <dbReference type="ARBA" id="ARBA00023136"/>
    </source>
</evidence>
<dbReference type="GO" id="GO:0015288">
    <property type="term" value="F:porin activity"/>
    <property type="evidence" value="ECO:0007669"/>
    <property type="project" value="TreeGrafter"/>
</dbReference>
<dbReference type="AlphaFoldDB" id="A0A545U703"/>
<keyword evidence="6" id="KW-0472">Membrane</keyword>
<dbReference type="NCBIfam" id="TIGR01844">
    <property type="entry name" value="type_I_sec_TolC"/>
    <property type="match status" value="1"/>
</dbReference>
<protein>
    <submittedName>
        <fullName evidence="8">TolC family outer membrane protein</fullName>
    </submittedName>
</protein>
<dbReference type="SUPFAM" id="SSF56954">
    <property type="entry name" value="Outer membrane efflux proteins (OEP)"/>
    <property type="match status" value="1"/>
</dbReference>
<evidence type="ECO:0000313" key="9">
    <source>
        <dbReference type="Proteomes" id="UP000319732"/>
    </source>
</evidence>
<accession>A0A545U703</accession>
<dbReference type="InterPro" id="IPR010130">
    <property type="entry name" value="T1SS_OMP_TolC"/>
</dbReference>
<evidence type="ECO:0000256" key="2">
    <source>
        <dbReference type="ARBA" id="ARBA00007613"/>
    </source>
</evidence>
<keyword evidence="7" id="KW-0998">Cell outer membrane</keyword>
<dbReference type="Gene3D" id="1.20.1600.10">
    <property type="entry name" value="Outer membrane efflux proteins (OEP)"/>
    <property type="match status" value="1"/>
</dbReference>
<gene>
    <name evidence="8" type="ORF">FKG94_03385</name>
</gene>
<name>A0A545U703_9GAMM</name>
<dbReference type="Pfam" id="PF02321">
    <property type="entry name" value="OEP"/>
    <property type="match status" value="2"/>
</dbReference>
<dbReference type="EMBL" id="VHSG01000004">
    <property type="protein sequence ID" value="TQV85271.1"/>
    <property type="molecule type" value="Genomic_DNA"/>
</dbReference>
<evidence type="ECO:0000256" key="7">
    <source>
        <dbReference type="ARBA" id="ARBA00023237"/>
    </source>
</evidence>
<evidence type="ECO:0000256" key="1">
    <source>
        <dbReference type="ARBA" id="ARBA00004442"/>
    </source>
</evidence>
<evidence type="ECO:0000256" key="5">
    <source>
        <dbReference type="ARBA" id="ARBA00022692"/>
    </source>
</evidence>
<dbReference type="GO" id="GO:1990281">
    <property type="term" value="C:efflux pump complex"/>
    <property type="evidence" value="ECO:0007669"/>
    <property type="project" value="TreeGrafter"/>
</dbReference>
<keyword evidence="3" id="KW-0813">Transport</keyword>
<organism evidence="8 9">
    <name type="scientific">Exilibacterium tricleocarpae</name>
    <dbReference type="NCBI Taxonomy" id="2591008"/>
    <lineage>
        <taxon>Bacteria</taxon>
        <taxon>Pseudomonadati</taxon>
        <taxon>Pseudomonadota</taxon>
        <taxon>Gammaproteobacteria</taxon>
        <taxon>Cellvibrionales</taxon>
        <taxon>Cellvibrionaceae</taxon>
        <taxon>Exilibacterium</taxon>
    </lineage>
</organism>
<dbReference type="InterPro" id="IPR003423">
    <property type="entry name" value="OMP_efflux"/>
</dbReference>
<evidence type="ECO:0000256" key="4">
    <source>
        <dbReference type="ARBA" id="ARBA00022452"/>
    </source>
</evidence>
<comment type="caution">
    <text evidence="8">The sequence shown here is derived from an EMBL/GenBank/DDBJ whole genome shotgun (WGS) entry which is preliminary data.</text>
</comment>
<dbReference type="GO" id="GO:0015562">
    <property type="term" value="F:efflux transmembrane transporter activity"/>
    <property type="evidence" value="ECO:0007669"/>
    <property type="project" value="InterPro"/>
</dbReference>